<gene>
    <name evidence="1" type="ORF">NBG4_230002</name>
</gene>
<accession>A0A2U3QG76</accession>
<keyword evidence="2" id="KW-1185">Reference proteome</keyword>
<dbReference type="Proteomes" id="UP000245125">
    <property type="component" value="Unassembled WGS sequence"/>
</dbReference>
<evidence type="ECO:0000313" key="1">
    <source>
        <dbReference type="EMBL" id="SPQ00403.1"/>
    </source>
</evidence>
<proteinExistence type="predicted"/>
<dbReference type="EMBL" id="OUUY01000068">
    <property type="protein sequence ID" value="SPQ00403.1"/>
    <property type="molecule type" value="Genomic_DNA"/>
</dbReference>
<sequence length="80" mass="8958">MGESMKDKATATLRLKASGEVVGEIVNEQGRVVSSKRFGLMTEDEFRKNLQHVEKVFSDASSDVIEPQDSRPPFWRTATT</sequence>
<dbReference type="AlphaFoldDB" id="A0A2U3QG76"/>
<evidence type="ECO:0000313" key="2">
    <source>
        <dbReference type="Proteomes" id="UP000245125"/>
    </source>
</evidence>
<protein>
    <submittedName>
        <fullName evidence="1">Uncharacterized protein</fullName>
    </submittedName>
</protein>
<organism evidence="1 2">
    <name type="scientific">Candidatus Sulfobium mesophilum</name>
    <dbReference type="NCBI Taxonomy" id="2016548"/>
    <lineage>
        <taxon>Bacteria</taxon>
        <taxon>Pseudomonadati</taxon>
        <taxon>Nitrospirota</taxon>
        <taxon>Nitrospiria</taxon>
        <taxon>Nitrospirales</taxon>
        <taxon>Nitrospiraceae</taxon>
        <taxon>Candidatus Sulfobium</taxon>
    </lineage>
</organism>
<reference evidence="2" key="1">
    <citation type="submission" date="2018-03" db="EMBL/GenBank/DDBJ databases">
        <authorList>
            <person name="Zecchin S."/>
        </authorList>
    </citation>
    <scope>NUCLEOTIDE SEQUENCE [LARGE SCALE GENOMIC DNA]</scope>
</reference>
<name>A0A2U3QG76_9BACT</name>